<feature type="transmembrane region" description="Helical" evidence="2">
    <location>
        <begin position="84"/>
        <end position="109"/>
    </location>
</feature>
<dbReference type="RefSeq" id="WP_202956155.1">
    <property type="nucleotide sequence ID" value="NZ_JAPCID010000007.1"/>
</dbReference>
<protein>
    <recommendedName>
        <fullName evidence="5">DUF4386 family protein</fullName>
    </recommendedName>
</protein>
<sequence length="296" mass="31548">MAAATLDPEKTLSWERRHRTRAAIAALLGTLGLLVYFISGEVLRADGPRISGLDAIVRGAQPGRVAELESLRVAEFQYLQDNQLLVLGIGIGGLVGFIGMAWVAGFLGVAVRGRAAEFKRFLVYVPIIGGVVLGLGTLIVQGSVVVLTNEFMDGTRTVEEATRPQNSFQQFGQIMFSIGSLLLAVGLVIISLNAMRVGLLTKLFGYLGIVAGAMFVIYPLPVVQVFWVAGLGVLFLGRWPGGDPPAWRTGKAEPWPTAAELAQARAERLGHAAPQPAPAQAPKAPSAGRSKRKKRS</sequence>
<keyword evidence="2" id="KW-1133">Transmembrane helix</keyword>
<feature type="region of interest" description="Disordered" evidence="1">
    <location>
        <begin position="266"/>
        <end position="296"/>
    </location>
</feature>
<comment type="caution">
    <text evidence="3">The sequence shown here is derived from an EMBL/GenBank/DDBJ whole genome shotgun (WGS) entry which is preliminary data.</text>
</comment>
<evidence type="ECO:0000313" key="3">
    <source>
        <dbReference type="EMBL" id="MDA0136990.1"/>
    </source>
</evidence>
<evidence type="ECO:0008006" key="5">
    <source>
        <dbReference type="Google" id="ProtNLM"/>
    </source>
</evidence>
<feature type="transmembrane region" description="Helical" evidence="2">
    <location>
        <begin position="199"/>
        <end position="218"/>
    </location>
</feature>
<reference evidence="3" key="1">
    <citation type="submission" date="2022-10" db="EMBL/GenBank/DDBJ databases">
        <title>The WGS of Solirubrobacter sp. CPCC 204708.</title>
        <authorList>
            <person name="Jiang Z."/>
        </authorList>
    </citation>
    <scope>NUCLEOTIDE SEQUENCE</scope>
    <source>
        <strain evidence="3">CPCC 204708</strain>
    </source>
</reference>
<keyword evidence="4" id="KW-1185">Reference proteome</keyword>
<feature type="transmembrane region" description="Helical" evidence="2">
    <location>
        <begin position="121"/>
        <end position="148"/>
    </location>
</feature>
<feature type="transmembrane region" description="Helical" evidence="2">
    <location>
        <begin position="21"/>
        <end position="39"/>
    </location>
</feature>
<dbReference type="Proteomes" id="UP001147700">
    <property type="component" value="Unassembled WGS sequence"/>
</dbReference>
<feature type="transmembrane region" description="Helical" evidence="2">
    <location>
        <begin position="168"/>
        <end position="192"/>
    </location>
</feature>
<evidence type="ECO:0000256" key="1">
    <source>
        <dbReference type="SAM" id="MobiDB-lite"/>
    </source>
</evidence>
<evidence type="ECO:0000313" key="4">
    <source>
        <dbReference type="Proteomes" id="UP001147700"/>
    </source>
</evidence>
<evidence type="ECO:0000256" key="2">
    <source>
        <dbReference type="SAM" id="Phobius"/>
    </source>
</evidence>
<keyword evidence="2" id="KW-0472">Membrane</keyword>
<dbReference type="EMBL" id="JAPCID010000007">
    <property type="protein sequence ID" value="MDA0136990.1"/>
    <property type="molecule type" value="Genomic_DNA"/>
</dbReference>
<organism evidence="3 4">
    <name type="scientific">Solirubrobacter deserti</name>
    <dbReference type="NCBI Taxonomy" id="2282478"/>
    <lineage>
        <taxon>Bacteria</taxon>
        <taxon>Bacillati</taxon>
        <taxon>Actinomycetota</taxon>
        <taxon>Thermoleophilia</taxon>
        <taxon>Solirubrobacterales</taxon>
        <taxon>Solirubrobacteraceae</taxon>
        <taxon>Solirubrobacter</taxon>
    </lineage>
</organism>
<proteinExistence type="predicted"/>
<name>A0ABT4RF97_9ACTN</name>
<feature type="compositionally biased region" description="Low complexity" evidence="1">
    <location>
        <begin position="272"/>
        <end position="287"/>
    </location>
</feature>
<gene>
    <name evidence="3" type="ORF">OJ962_05730</name>
</gene>
<keyword evidence="2" id="KW-0812">Transmembrane</keyword>
<accession>A0ABT4RF97</accession>